<sequence>MLYRTYQPLHAVDRLSQWSFSILSVYIYRSIRRTVSSSRSVTLTHPWVFFISLKHGSEHRGSGTKNLRVDWNRGGVCPQLHIGETSQMYKDPDLLLD</sequence>
<reference evidence="1" key="1">
    <citation type="submission" date="2020-07" db="EMBL/GenBank/DDBJ databases">
        <title>Multicomponent nature underlies the extraordinary mechanical properties of spider dragline silk.</title>
        <authorList>
            <person name="Kono N."/>
            <person name="Nakamura H."/>
            <person name="Mori M."/>
            <person name="Yoshida Y."/>
            <person name="Ohtoshi R."/>
            <person name="Malay A.D."/>
            <person name="Moran D.A.P."/>
            <person name="Tomita M."/>
            <person name="Numata K."/>
            <person name="Arakawa K."/>
        </authorList>
    </citation>
    <scope>NUCLEOTIDE SEQUENCE</scope>
</reference>
<organism evidence="1 2">
    <name type="scientific">Trichonephila clavata</name>
    <name type="common">Joro spider</name>
    <name type="synonym">Nephila clavata</name>
    <dbReference type="NCBI Taxonomy" id="2740835"/>
    <lineage>
        <taxon>Eukaryota</taxon>
        <taxon>Metazoa</taxon>
        <taxon>Ecdysozoa</taxon>
        <taxon>Arthropoda</taxon>
        <taxon>Chelicerata</taxon>
        <taxon>Arachnida</taxon>
        <taxon>Araneae</taxon>
        <taxon>Araneomorphae</taxon>
        <taxon>Entelegynae</taxon>
        <taxon>Araneoidea</taxon>
        <taxon>Nephilidae</taxon>
        <taxon>Trichonephila</taxon>
    </lineage>
</organism>
<accession>A0A8X6LTX6</accession>
<proteinExistence type="predicted"/>
<evidence type="ECO:0000313" key="1">
    <source>
        <dbReference type="EMBL" id="GFR20532.1"/>
    </source>
</evidence>
<dbReference type="AlphaFoldDB" id="A0A8X6LTX6"/>
<dbReference type="EMBL" id="BMAO01027921">
    <property type="protein sequence ID" value="GFR20532.1"/>
    <property type="molecule type" value="Genomic_DNA"/>
</dbReference>
<comment type="caution">
    <text evidence="1">The sequence shown here is derived from an EMBL/GenBank/DDBJ whole genome shotgun (WGS) entry which is preliminary data.</text>
</comment>
<keyword evidence="2" id="KW-1185">Reference proteome</keyword>
<protein>
    <submittedName>
        <fullName evidence="1">Uncharacterized protein</fullName>
    </submittedName>
</protein>
<gene>
    <name evidence="1" type="ORF">TNCT_733461</name>
</gene>
<dbReference type="Proteomes" id="UP000887116">
    <property type="component" value="Unassembled WGS sequence"/>
</dbReference>
<name>A0A8X6LTX6_TRICU</name>
<evidence type="ECO:0000313" key="2">
    <source>
        <dbReference type="Proteomes" id="UP000887116"/>
    </source>
</evidence>